<keyword evidence="5" id="KW-1185">Reference proteome</keyword>
<dbReference type="PROSITE" id="PS00012">
    <property type="entry name" value="PHOSPHOPANTETHEINE"/>
    <property type="match status" value="1"/>
</dbReference>
<evidence type="ECO:0000313" key="5">
    <source>
        <dbReference type="Proteomes" id="UP000236919"/>
    </source>
</evidence>
<dbReference type="Proteomes" id="UP000236919">
    <property type="component" value="Unassembled WGS sequence"/>
</dbReference>
<proteinExistence type="predicted"/>
<protein>
    <submittedName>
        <fullName evidence="4">Acyl carrier protein</fullName>
    </submittedName>
</protein>
<organism evidence="4 5">
    <name type="scientific">Bosea psychrotolerans</name>
    <dbReference type="NCBI Taxonomy" id="1871628"/>
    <lineage>
        <taxon>Bacteria</taxon>
        <taxon>Pseudomonadati</taxon>
        <taxon>Pseudomonadota</taxon>
        <taxon>Alphaproteobacteria</taxon>
        <taxon>Hyphomicrobiales</taxon>
        <taxon>Boseaceae</taxon>
        <taxon>Bosea</taxon>
    </lineage>
</organism>
<feature type="domain" description="Carrier" evidence="3">
    <location>
        <begin position="13"/>
        <end position="91"/>
    </location>
</feature>
<keyword evidence="1" id="KW-0596">Phosphopantetheine</keyword>
<dbReference type="InterPro" id="IPR006162">
    <property type="entry name" value="Ppantetheine_attach_site"/>
</dbReference>
<name>A0A2S4LVQ5_9HYPH</name>
<evidence type="ECO:0000256" key="2">
    <source>
        <dbReference type="ARBA" id="ARBA00022553"/>
    </source>
</evidence>
<evidence type="ECO:0000259" key="3">
    <source>
        <dbReference type="PROSITE" id="PS50075"/>
    </source>
</evidence>
<dbReference type="AlphaFoldDB" id="A0A2S4LVQ5"/>
<evidence type="ECO:0000313" key="4">
    <source>
        <dbReference type="EMBL" id="POR46532.1"/>
    </source>
</evidence>
<dbReference type="Pfam" id="PF00550">
    <property type="entry name" value="PP-binding"/>
    <property type="match status" value="1"/>
</dbReference>
<dbReference type="OrthoDB" id="8479929at2"/>
<gene>
    <name evidence="4" type="ORF">CYD53_12460</name>
</gene>
<dbReference type="SUPFAM" id="SSF47336">
    <property type="entry name" value="ACP-like"/>
    <property type="match status" value="1"/>
</dbReference>
<dbReference type="Gene3D" id="1.10.1200.10">
    <property type="entry name" value="ACP-like"/>
    <property type="match status" value="1"/>
</dbReference>
<dbReference type="RefSeq" id="WP_103721069.1">
    <property type="nucleotide sequence ID" value="NZ_PQFZ01000024.1"/>
</dbReference>
<comment type="caution">
    <text evidence="4">The sequence shown here is derived from an EMBL/GenBank/DDBJ whole genome shotgun (WGS) entry which is preliminary data.</text>
</comment>
<sequence>MSTSVSEHTWPDSVDHELASRIVDVIVKEGMLDRALMRPDVTLDELNFDSLEAVMVINGIEDSFDIEIGSDLRLGEALNLGELVALLAEAVKHASHTAQR</sequence>
<dbReference type="PROSITE" id="PS50075">
    <property type="entry name" value="CARRIER"/>
    <property type="match status" value="1"/>
</dbReference>
<dbReference type="InterPro" id="IPR036736">
    <property type="entry name" value="ACP-like_sf"/>
</dbReference>
<dbReference type="InterPro" id="IPR009081">
    <property type="entry name" value="PP-bd_ACP"/>
</dbReference>
<dbReference type="EMBL" id="PQFZ01000024">
    <property type="protein sequence ID" value="POR46532.1"/>
    <property type="molecule type" value="Genomic_DNA"/>
</dbReference>
<accession>A0A2S4LVQ5</accession>
<keyword evidence="2" id="KW-0597">Phosphoprotein</keyword>
<evidence type="ECO:0000256" key="1">
    <source>
        <dbReference type="ARBA" id="ARBA00022450"/>
    </source>
</evidence>
<reference evidence="4 5" key="1">
    <citation type="submission" date="2018-01" db="EMBL/GenBank/DDBJ databases">
        <title>Genomic Encyclopedia of Type Strains, Phase III (KMG-III): the genomes of soil and plant-associated and newly described type strains.</title>
        <authorList>
            <person name="Whitman W."/>
        </authorList>
    </citation>
    <scope>NUCLEOTIDE SEQUENCE [LARGE SCALE GENOMIC DNA]</scope>
    <source>
        <strain evidence="4 5">1131</strain>
    </source>
</reference>